<evidence type="ECO:0000256" key="1">
    <source>
        <dbReference type="ARBA" id="ARBA00001917"/>
    </source>
</evidence>
<keyword evidence="5" id="KW-0028">Amino-acid biosynthesis</keyword>
<comment type="cofactor">
    <cofactor evidence="3">
        <name>FAD</name>
        <dbReference type="ChEBI" id="CHEBI:57692"/>
    </cofactor>
</comment>
<evidence type="ECO:0000256" key="6">
    <source>
        <dbReference type="ARBA" id="ARBA00022630"/>
    </source>
</evidence>
<evidence type="ECO:0000256" key="7">
    <source>
        <dbReference type="ARBA" id="ARBA00022643"/>
    </source>
</evidence>
<dbReference type="Gene3D" id="3.60.20.10">
    <property type="entry name" value="Glutamine Phosphoribosylpyrophosphate, subunit 1, domain 1"/>
    <property type="match status" value="1"/>
</dbReference>
<dbReference type="InterPro" id="IPR036485">
    <property type="entry name" value="Glu_synth_asu_C_sf"/>
</dbReference>
<organism evidence="19 20">
    <name type="scientific">Herbidospora galbida</name>
    <dbReference type="NCBI Taxonomy" id="2575442"/>
    <lineage>
        <taxon>Bacteria</taxon>
        <taxon>Bacillati</taxon>
        <taxon>Actinomycetota</taxon>
        <taxon>Actinomycetes</taxon>
        <taxon>Streptosporangiales</taxon>
        <taxon>Streptosporangiaceae</taxon>
        <taxon>Herbidospora</taxon>
    </lineage>
</organism>
<sequence>MPAARHGRPGDLPEPQGLYDPSYEHDACGVAMVADVHGRRSYDIVEKALTALINLDHRGARGSEPDTGDGAGILTQIPDAFFRAVVPFDLPEAGKYAAGIAFLPIDAQARATALRMIDEIATEENVKVLGWRDVPVDTRHAGPTARAVMPHFMQLFVSSGDLSGIELDRAAFAFRKRAEHEADVYFASLSSRTTVYKGMLTPQQVEPFFPDLSDERYVTAIALVHSRFSTNTFPSWPLSHPYRYVAHNGEINTVKGNRNWMRARETMLETGLIPGDLERLFPICDPDGSDTASFDETLELLHLGGRSLPHAVLMMIPEAWENHTEMDPARRAFYEFHSTLMEAWDGPASISFSDGTVVGAVLDRNGLRPGRFYVTDDGLVILGSEAGVLSDIPQEKVVRKGRLQPGKMFLVDTAQGRIIEDDEIKAELAAAEPYEEWLHAGLVRFEELPEREHEHPTHEALVKRQQTFGYTEEELRIILTPMAATGAEPIGSMGTDSPVAALSDKPRLLFDYFSQLFAQVTNPPLDAIREELVTSLQSTIGPEHNLLEPGAASCRRLVLPYPVIDNDELAKIVHINDEGALPGFQPHVVSGLFHVGGGGDALTRRLQEIREEVSQAIADGARIIVLSDRGSNAEKAPIPSLLLTGAVHHHLIREKSRTRVGLVIETGEARECHHMALLIGYGASAINPYLAIETVEELFPDSRKAVRNLIKAYGKGVLKVMSKMGVSTVASYTGAQIFEALGLGAEVIAECFTGTNSRLGGVGFDVLAKEALQRHTKAYPRAENAHRRLEVGGEYQWRREGEPHLFNPTTVFKLQHATRTRRYEIFKEYTDLIDGQAETLMTLRGLFKLRPAAGGPISIDEVEPVSEIVRRFSTGAMSYGSISMEAHETLAIAMNRLGAKSNTGEGGEDPERLYDPTRRSAIKQVASGRFGVTSEYLVNADDVQIKMAQGAKPGEGGQLPGHKVYPWIAKTRHSTPGVGLISPPPHHDIYSIEDLAQLIHDLKNANPKARIHVKLVSEVGVGTVAAGVSKAHADVVLISGHDGGTGASPLTSLKHAGTPWELGLAETQQTLLLNGLRDRIVVQADGQLKTGRDVIIAALLGAEEYGFATAPLVVSGCVMMRVCHLDTCPVGVATQNPELRKRFTGKPEFVVNYFEFIAEEVREYLAELGYRSLDEVIGRSDLLDTEAAVTHWKAQGLDLSPILYQPELPQGTPRKQVVAQDHGLAEALDNTLIQLAEGAIEFGQQVTLELPIRNVNRTVGTMLGHHVTKKWGGAGLPENTIDVSFTGSAGNSFGAFVPKGITLRLTGDANDYVGKGLSGGRITVTPPSDLLDGQIIAGNVGLYGATSGEAFIRGVVGERFCVRNSGATAVVEGVGDHGCEYMTGGRAVVLGPTGRNFAAGMSGGVAYVLDLKPERVNREMVELEALSAEDSEILRELVEKHLAETGSPVAKGLLADWEAAAARFGKIMPIDYKRVLTARATAEAEGRDIDEAIMAAVHG</sequence>
<dbReference type="PANTHER" id="PTHR11938:SF133">
    <property type="entry name" value="GLUTAMATE SYNTHASE (NADH)"/>
    <property type="match status" value="1"/>
</dbReference>
<dbReference type="NCBIfam" id="NF008730">
    <property type="entry name" value="PRK11750.1"/>
    <property type="match status" value="1"/>
</dbReference>
<comment type="cofactor">
    <cofactor evidence="1">
        <name>FMN</name>
        <dbReference type="ChEBI" id="CHEBI:58210"/>
    </cofactor>
</comment>
<evidence type="ECO:0000256" key="3">
    <source>
        <dbReference type="ARBA" id="ARBA00001974"/>
    </source>
</evidence>
<evidence type="ECO:0000256" key="9">
    <source>
        <dbReference type="ARBA" id="ARBA00022827"/>
    </source>
</evidence>
<keyword evidence="14" id="KW-0314">Glutamate biosynthesis</keyword>
<protein>
    <submittedName>
        <fullName evidence="19">Glutamate synthase large subunit</fullName>
        <ecNumber evidence="19">1.4.1.13</ecNumber>
    </submittedName>
</protein>
<dbReference type="InterPro" id="IPR017932">
    <property type="entry name" value="GATase_2_dom"/>
</dbReference>
<comment type="similarity">
    <text evidence="4">Belongs to the glutamate synthase family.</text>
</comment>
<keyword evidence="7" id="KW-0288">FMN</keyword>
<proteinExistence type="inferred from homology"/>
<evidence type="ECO:0000259" key="17">
    <source>
        <dbReference type="PROSITE" id="PS50020"/>
    </source>
</evidence>
<dbReference type="InterPro" id="IPR050711">
    <property type="entry name" value="ET-N_metabolism_enzyme"/>
</dbReference>
<evidence type="ECO:0000313" key="20">
    <source>
        <dbReference type="Proteomes" id="UP000308705"/>
    </source>
</evidence>
<comment type="cofactor">
    <cofactor evidence="2">
        <name>[3Fe-4S] cluster</name>
        <dbReference type="ChEBI" id="CHEBI:21137"/>
    </cofactor>
</comment>
<dbReference type="Gene3D" id="2.160.20.60">
    <property type="entry name" value="Glutamate synthase, alpha subunit, C-terminal domain"/>
    <property type="match status" value="1"/>
</dbReference>
<evidence type="ECO:0000313" key="19">
    <source>
        <dbReference type="EMBL" id="TKK86073.1"/>
    </source>
</evidence>
<reference evidence="19 20" key="1">
    <citation type="submission" date="2019-04" db="EMBL/GenBank/DDBJ databases">
        <title>Herbidospora sp. NEAU-GS14.nov., a novel actinomycete isolated from soil.</title>
        <authorList>
            <person name="Han L."/>
        </authorList>
    </citation>
    <scope>NUCLEOTIDE SEQUENCE [LARGE SCALE GENOMIC DNA]</scope>
    <source>
        <strain evidence="19 20">NEAU-GS14</strain>
    </source>
</reference>
<evidence type="ECO:0000256" key="2">
    <source>
        <dbReference type="ARBA" id="ARBA00001927"/>
    </source>
</evidence>
<dbReference type="CDD" id="cd00982">
    <property type="entry name" value="gltB_C"/>
    <property type="match status" value="1"/>
</dbReference>
<dbReference type="Pfam" id="PF01645">
    <property type="entry name" value="Glu_synthase"/>
    <property type="match status" value="1"/>
</dbReference>
<dbReference type="OrthoDB" id="9758182at2"/>
<evidence type="ECO:0000256" key="4">
    <source>
        <dbReference type="ARBA" id="ARBA00009716"/>
    </source>
</evidence>
<dbReference type="Gene3D" id="3.20.20.70">
    <property type="entry name" value="Aldolase class I"/>
    <property type="match status" value="2"/>
</dbReference>
<dbReference type="CDD" id="cd02808">
    <property type="entry name" value="GltS_FMN"/>
    <property type="match status" value="1"/>
</dbReference>
<dbReference type="CDD" id="cd00713">
    <property type="entry name" value="GltS"/>
    <property type="match status" value="1"/>
</dbReference>
<evidence type="ECO:0000256" key="11">
    <source>
        <dbReference type="ARBA" id="ARBA00023002"/>
    </source>
</evidence>
<feature type="domain" description="Glutamine amidotransferase type-2" evidence="18">
    <location>
        <begin position="28"/>
        <end position="414"/>
    </location>
</feature>
<evidence type="ECO:0000256" key="16">
    <source>
        <dbReference type="ARBA" id="ARBA00029440"/>
    </source>
</evidence>
<dbReference type="Proteomes" id="UP000308705">
    <property type="component" value="Unassembled WGS sequence"/>
</dbReference>
<keyword evidence="10" id="KW-0315">Glutamine amidotransferase</keyword>
<dbReference type="GO" id="GO:0019676">
    <property type="term" value="P:ammonia assimilation cycle"/>
    <property type="evidence" value="ECO:0007669"/>
    <property type="project" value="TreeGrafter"/>
</dbReference>
<feature type="domain" description="WW" evidence="17">
    <location>
        <begin position="314"/>
        <end position="349"/>
    </location>
</feature>
<dbReference type="GO" id="GO:0006537">
    <property type="term" value="P:glutamate biosynthetic process"/>
    <property type="evidence" value="ECO:0007669"/>
    <property type="project" value="UniProtKB-KW"/>
</dbReference>
<keyword evidence="12" id="KW-0408">Iron</keyword>
<dbReference type="EMBL" id="SZQA01000023">
    <property type="protein sequence ID" value="TKK86073.1"/>
    <property type="molecule type" value="Genomic_DNA"/>
</dbReference>
<evidence type="ECO:0000256" key="14">
    <source>
        <dbReference type="ARBA" id="ARBA00023164"/>
    </source>
</evidence>
<dbReference type="GO" id="GO:0051538">
    <property type="term" value="F:3 iron, 4 sulfur cluster binding"/>
    <property type="evidence" value="ECO:0007669"/>
    <property type="project" value="UniProtKB-KW"/>
</dbReference>
<dbReference type="InterPro" id="IPR002489">
    <property type="entry name" value="Glu_synth_asu_C"/>
</dbReference>
<evidence type="ECO:0000256" key="5">
    <source>
        <dbReference type="ARBA" id="ARBA00022605"/>
    </source>
</evidence>
<dbReference type="InterPro" id="IPR001202">
    <property type="entry name" value="WW_dom"/>
</dbReference>
<evidence type="ECO:0000256" key="10">
    <source>
        <dbReference type="ARBA" id="ARBA00022962"/>
    </source>
</evidence>
<comment type="pathway">
    <text evidence="16">Amino-acid biosynthesis.</text>
</comment>
<dbReference type="Pfam" id="PF01493">
    <property type="entry name" value="GXGXG"/>
    <property type="match status" value="1"/>
</dbReference>
<name>A0A4V5UYT7_9ACTN</name>
<dbReference type="GO" id="GO:0046872">
    <property type="term" value="F:metal ion binding"/>
    <property type="evidence" value="ECO:0007669"/>
    <property type="project" value="UniProtKB-KW"/>
</dbReference>
<evidence type="ECO:0000259" key="18">
    <source>
        <dbReference type="PROSITE" id="PS51278"/>
    </source>
</evidence>
<dbReference type="InterPro" id="IPR013785">
    <property type="entry name" value="Aldolase_TIM"/>
</dbReference>
<comment type="caution">
    <text evidence="19">The sequence shown here is derived from an EMBL/GenBank/DDBJ whole genome shotgun (WGS) entry which is preliminary data.</text>
</comment>
<gene>
    <name evidence="19" type="primary">gltB</name>
    <name evidence="19" type="ORF">FDA94_22895</name>
</gene>
<dbReference type="SUPFAM" id="SSF69336">
    <property type="entry name" value="Alpha subunit of glutamate synthase, C-terminal domain"/>
    <property type="match status" value="1"/>
</dbReference>
<dbReference type="InterPro" id="IPR006982">
    <property type="entry name" value="Glu_synth_centr_N"/>
</dbReference>
<dbReference type="PROSITE" id="PS51278">
    <property type="entry name" value="GATASE_TYPE_2"/>
    <property type="match status" value="1"/>
</dbReference>
<dbReference type="PROSITE" id="PS50020">
    <property type="entry name" value="WW_DOMAIN_2"/>
    <property type="match status" value="1"/>
</dbReference>
<evidence type="ECO:0000256" key="15">
    <source>
        <dbReference type="ARBA" id="ARBA00023291"/>
    </source>
</evidence>
<accession>A0A4V5UYT7</accession>
<dbReference type="SUPFAM" id="SSF56235">
    <property type="entry name" value="N-terminal nucleophile aminohydrolases (Ntn hydrolases)"/>
    <property type="match status" value="1"/>
</dbReference>
<dbReference type="RefSeq" id="WP_137249139.1">
    <property type="nucleotide sequence ID" value="NZ_SZQA01000023.1"/>
</dbReference>
<keyword evidence="15" id="KW-0003">3Fe-4S</keyword>
<dbReference type="FunFam" id="2.160.20.60:FF:000001">
    <property type="entry name" value="Glutamate synthase, large subunit"/>
    <property type="match status" value="1"/>
</dbReference>
<evidence type="ECO:0000256" key="13">
    <source>
        <dbReference type="ARBA" id="ARBA00023014"/>
    </source>
</evidence>
<keyword evidence="13" id="KW-0411">Iron-sulfur</keyword>
<dbReference type="GO" id="GO:0004355">
    <property type="term" value="F:glutamate synthase (NADPH) activity"/>
    <property type="evidence" value="ECO:0007669"/>
    <property type="project" value="UniProtKB-EC"/>
</dbReference>
<dbReference type="Pfam" id="PF00310">
    <property type="entry name" value="GATase_2"/>
    <property type="match status" value="1"/>
</dbReference>
<dbReference type="FunFam" id="3.60.20.10:FF:000001">
    <property type="entry name" value="Glutamate synthase, large subunit"/>
    <property type="match status" value="1"/>
</dbReference>
<dbReference type="PANTHER" id="PTHR11938">
    <property type="entry name" value="FAD NADPH DEHYDROGENASE/OXIDOREDUCTASE"/>
    <property type="match status" value="1"/>
</dbReference>
<dbReference type="Pfam" id="PF04898">
    <property type="entry name" value="Glu_syn_central"/>
    <property type="match status" value="1"/>
</dbReference>
<evidence type="ECO:0000256" key="12">
    <source>
        <dbReference type="ARBA" id="ARBA00023004"/>
    </source>
</evidence>
<keyword evidence="20" id="KW-1185">Reference proteome</keyword>
<keyword evidence="11 19" id="KW-0560">Oxidoreductase</keyword>
<keyword evidence="9" id="KW-0274">FAD</keyword>
<dbReference type="EC" id="1.4.1.13" evidence="19"/>
<dbReference type="InterPro" id="IPR029055">
    <property type="entry name" value="Ntn_hydrolases_N"/>
</dbReference>
<dbReference type="SUPFAM" id="SSF51395">
    <property type="entry name" value="FMN-linked oxidoreductases"/>
    <property type="match status" value="1"/>
</dbReference>
<dbReference type="FunFam" id="3.20.20.70:FF:000053">
    <property type="entry name" value="Glutamate synthase large subunit"/>
    <property type="match status" value="1"/>
</dbReference>
<dbReference type="InterPro" id="IPR002932">
    <property type="entry name" value="Glu_synthdom"/>
</dbReference>
<keyword evidence="6" id="KW-0285">Flavoprotein</keyword>
<evidence type="ECO:0000256" key="8">
    <source>
        <dbReference type="ARBA" id="ARBA00022723"/>
    </source>
</evidence>
<keyword evidence="8" id="KW-0479">Metal-binding</keyword>
<dbReference type="FunFam" id="3.20.20.70:FF:000031">
    <property type="entry name" value="Glutamate synthase 1 [NADH]"/>
    <property type="match status" value="1"/>
</dbReference>